<comment type="caution">
    <text evidence="2">The sequence shown here is derived from an EMBL/GenBank/DDBJ whole genome shotgun (WGS) entry which is preliminary data.</text>
</comment>
<dbReference type="SUPFAM" id="SSF56059">
    <property type="entry name" value="Glutathione synthetase ATP-binding domain-like"/>
    <property type="match status" value="1"/>
</dbReference>
<dbReference type="PANTHER" id="PTHR21621">
    <property type="entry name" value="RIBOSOMAL PROTEIN S6 MODIFICATION PROTEIN"/>
    <property type="match status" value="1"/>
</dbReference>
<feature type="region of interest" description="Disordered" evidence="1">
    <location>
        <begin position="43"/>
        <end position="66"/>
    </location>
</feature>
<evidence type="ECO:0000256" key="1">
    <source>
        <dbReference type="SAM" id="MobiDB-lite"/>
    </source>
</evidence>
<dbReference type="RefSeq" id="WP_317792651.1">
    <property type="nucleotide sequence ID" value="NZ_AP028461.1"/>
</dbReference>
<sequence>MRLAVVANPDNRRVTLFTEAARRAGLPDPVVYPWREVLSAGAPRMSADRTSPGHTTPRHTTPGQAGVLDSAGAAVPGPGMVVRIESPGEDAEVDRLLREAGSGRPAVAAEHGEIVGTAAAFAGLRVALDRVVAGGGLLLNQPGDILTMSDKPRCHALLAAAGIPVPPALPPVHDYESLRAAMAGVGWSRVFVKPAHGSSASGVVAFAVAGRRLSAVTSVELSGGRIFNNLQVRRYTDEASIRAIVDRLGPDGLHVERWFPKAALNDRVLDLRVVVIAGRPRHVVVRTSRSPMTNLHLGNARGDVAAVRAAAGSLSWAAAMETCARAAACFPGTLHVGVDLMFRTGWREHAVAEVNAFGDLLPRVLADGLDTYGAQIAALTAGWAPSGAATAAGVGVPCVS</sequence>
<dbReference type="InterPro" id="IPR047778">
    <property type="entry name" value="STM4014-like"/>
</dbReference>
<reference evidence="3" key="1">
    <citation type="journal article" date="2019" name="Int. J. Syst. Evol. Microbiol.">
        <title>The Global Catalogue of Microorganisms (GCM) 10K type strain sequencing project: providing services to taxonomists for standard genome sequencing and annotation.</title>
        <authorList>
            <consortium name="The Broad Institute Genomics Platform"/>
            <consortium name="The Broad Institute Genome Sequencing Center for Infectious Disease"/>
            <person name="Wu L."/>
            <person name="Ma J."/>
        </authorList>
    </citation>
    <scope>NUCLEOTIDE SEQUENCE [LARGE SCALE GENOMIC DNA]</scope>
    <source>
        <strain evidence="3">CCM 7526</strain>
    </source>
</reference>
<dbReference type="Proteomes" id="UP001597183">
    <property type="component" value="Unassembled WGS sequence"/>
</dbReference>
<evidence type="ECO:0000313" key="3">
    <source>
        <dbReference type="Proteomes" id="UP001597183"/>
    </source>
</evidence>
<evidence type="ECO:0000313" key="2">
    <source>
        <dbReference type="EMBL" id="MFD1365746.1"/>
    </source>
</evidence>
<name>A0ABW4A4T5_9ACTN</name>
<dbReference type="PANTHER" id="PTHR21621:SF0">
    <property type="entry name" value="BETA-CITRYLGLUTAMATE SYNTHASE B-RELATED"/>
    <property type="match status" value="1"/>
</dbReference>
<protein>
    <submittedName>
        <fullName evidence="2">STM4014 family protein</fullName>
    </submittedName>
</protein>
<dbReference type="Gene3D" id="3.30.470.20">
    <property type="entry name" value="ATP-grasp fold, B domain"/>
    <property type="match status" value="1"/>
</dbReference>
<proteinExistence type="predicted"/>
<gene>
    <name evidence="2" type="ORF">ACFQ5G_10370</name>
</gene>
<dbReference type="EMBL" id="JBHTMK010000013">
    <property type="protein sequence ID" value="MFD1365746.1"/>
    <property type="molecule type" value="Genomic_DNA"/>
</dbReference>
<organism evidence="2 3">
    <name type="scientific">Actinoplanes sichuanensis</name>
    <dbReference type="NCBI Taxonomy" id="512349"/>
    <lineage>
        <taxon>Bacteria</taxon>
        <taxon>Bacillati</taxon>
        <taxon>Actinomycetota</taxon>
        <taxon>Actinomycetes</taxon>
        <taxon>Micromonosporales</taxon>
        <taxon>Micromonosporaceae</taxon>
        <taxon>Actinoplanes</taxon>
    </lineage>
</organism>
<dbReference type="NCBIfam" id="NF038074">
    <property type="entry name" value="fam_STM4014"/>
    <property type="match status" value="1"/>
</dbReference>
<keyword evidence="3" id="KW-1185">Reference proteome</keyword>
<feature type="compositionally biased region" description="Low complexity" evidence="1">
    <location>
        <begin position="49"/>
        <end position="63"/>
    </location>
</feature>
<accession>A0ABW4A4T5</accession>